<dbReference type="InterPro" id="IPR005537">
    <property type="entry name" value="RAMP_III_fam"/>
</dbReference>
<accession>A0A8J7I1H2</accession>
<organism evidence="3 4">
    <name type="scientific">Amazonocrinis nigriterrae CENA67</name>
    <dbReference type="NCBI Taxonomy" id="2794033"/>
    <lineage>
        <taxon>Bacteria</taxon>
        <taxon>Bacillati</taxon>
        <taxon>Cyanobacteriota</taxon>
        <taxon>Cyanophyceae</taxon>
        <taxon>Nostocales</taxon>
        <taxon>Nostocaceae</taxon>
        <taxon>Amazonocrinis</taxon>
        <taxon>Amazonocrinis nigriterrae</taxon>
    </lineage>
</organism>
<reference evidence="3 4" key="1">
    <citation type="journal article" date="2021" name="Int. J. Syst. Evol. Microbiol.">
        <title>Amazonocrinis nigriterrae gen. nov., sp. nov., Atlanticothrix silvestris gen. nov., sp. nov. and Dendronalium phyllosphericum gen. nov., sp. nov., nostocacean cyanobacteria from Brazilian environments.</title>
        <authorList>
            <person name="Alvarenga D.O."/>
            <person name="Andreote A.P.D."/>
            <person name="Branco L.H.Z."/>
            <person name="Delbaje E."/>
            <person name="Cruz R.B."/>
            <person name="Varani A.M."/>
            <person name="Fiore M.F."/>
        </authorList>
    </citation>
    <scope>NUCLEOTIDE SEQUENCE [LARGE SCALE GENOMIC DNA]</scope>
    <source>
        <strain evidence="3 4">CENA67</strain>
    </source>
</reference>
<name>A0A8J7I1H2_9NOST</name>
<proteinExistence type="predicted"/>
<dbReference type="Proteomes" id="UP000632766">
    <property type="component" value="Unassembled WGS sequence"/>
</dbReference>
<dbReference type="Pfam" id="PF03787">
    <property type="entry name" value="RAMPs"/>
    <property type="match status" value="1"/>
</dbReference>
<dbReference type="RefSeq" id="WP_198128313.1">
    <property type="nucleotide sequence ID" value="NZ_JAECZC010000099.1"/>
</dbReference>
<sequence length="417" mass="47294">MKRIQLEIKVLSPLAISRQKPGGSVSECEDYIPGSVIRGAIASEILKQSGQQFNDLSKNGGDFQALFLSDESAIFQNAYPSIKTKGKLITRGRIEEIKVLPATAFSSKNKPGFKTESKNGVFDTLIDRFCAEYYGFAYEPTCPQEKDGRVEPYTGFYSKYNSKYYNLSVSKRLLTRVGINRRRATSEEDILYSVEVISESQSRVKNPTDVIYKSAILVSSQLSKSLHKFVDDHRQTFRLGGSTSRGLGKVHITPQQPEDTPNIVEQKIQDFNSKLQFRWQQYSVFGNPIKELPNRTYFTLDLQADAILREQWRRTTVISAQMLGQFANIEDESLQLEVAYSSYDYRSGWNAAWGLMKDVELVTDKGSVYLFSTTQPEIWYEVLAELELKGVGDRTCEGFGQVEVCNDFHLVLREDAV</sequence>
<evidence type="ECO:0000256" key="1">
    <source>
        <dbReference type="ARBA" id="ARBA00023118"/>
    </source>
</evidence>
<keyword evidence="4" id="KW-1185">Reference proteome</keyword>
<evidence type="ECO:0000313" key="4">
    <source>
        <dbReference type="Proteomes" id="UP000632766"/>
    </source>
</evidence>
<dbReference type="InterPro" id="IPR013490">
    <property type="entry name" value="CRISPR-assoc_RAMP_Csx10"/>
</dbReference>
<protein>
    <submittedName>
        <fullName evidence="3">CRISPR-associated RAMP protein Csx10</fullName>
    </submittedName>
</protein>
<comment type="caution">
    <text evidence="3">The sequence shown here is derived from an EMBL/GenBank/DDBJ whole genome shotgun (WGS) entry which is preliminary data.</text>
</comment>
<dbReference type="NCBIfam" id="TIGR02674">
    <property type="entry name" value="cas_cyan_RAMP_2"/>
    <property type="match status" value="1"/>
</dbReference>
<dbReference type="GO" id="GO:0051607">
    <property type="term" value="P:defense response to virus"/>
    <property type="evidence" value="ECO:0007669"/>
    <property type="project" value="UniProtKB-KW"/>
</dbReference>
<evidence type="ECO:0000313" key="3">
    <source>
        <dbReference type="EMBL" id="MBH8566564.1"/>
    </source>
</evidence>
<keyword evidence="1" id="KW-0051">Antiviral defense</keyword>
<evidence type="ECO:0000259" key="2">
    <source>
        <dbReference type="Pfam" id="PF03787"/>
    </source>
</evidence>
<dbReference type="AlphaFoldDB" id="A0A8J7I1H2"/>
<gene>
    <name evidence="3" type="primary">csx10</name>
    <name evidence="3" type="ORF">I8748_31175</name>
</gene>
<feature type="domain" description="CRISPR type III-associated protein" evidence="2">
    <location>
        <begin position="8"/>
        <end position="250"/>
    </location>
</feature>
<dbReference type="EMBL" id="JAECZC010000099">
    <property type="protein sequence ID" value="MBH8566564.1"/>
    <property type="molecule type" value="Genomic_DNA"/>
</dbReference>